<evidence type="ECO:0000256" key="7">
    <source>
        <dbReference type="ARBA" id="ARBA00023098"/>
    </source>
</evidence>
<evidence type="ECO:0000256" key="4">
    <source>
        <dbReference type="ARBA" id="ARBA00022692"/>
    </source>
</evidence>
<dbReference type="PANTHER" id="PTHR11157">
    <property type="entry name" value="FATTY ACID ACYL TRANSFERASE-RELATED"/>
    <property type="match status" value="1"/>
</dbReference>
<keyword evidence="12" id="KW-1185">Reference proteome</keyword>
<evidence type="ECO:0000256" key="9">
    <source>
        <dbReference type="ARBA" id="ARBA00023160"/>
    </source>
</evidence>
<evidence type="ECO:0000256" key="8">
    <source>
        <dbReference type="ARBA" id="ARBA00023136"/>
    </source>
</evidence>
<keyword evidence="4 10" id="KW-0812">Transmembrane</keyword>
<name>A0A834KFT0_VESVU</name>
<feature type="transmembrane region" description="Helical" evidence="10">
    <location>
        <begin position="146"/>
        <end position="163"/>
    </location>
</feature>
<evidence type="ECO:0000256" key="2">
    <source>
        <dbReference type="ARBA" id="ARBA00022516"/>
    </source>
</evidence>
<proteinExistence type="inferred from homology"/>
<feature type="transmembrane region" description="Helical" evidence="10">
    <location>
        <begin position="169"/>
        <end position="189"/>
    </location>
</feature>
<evidence type="ECO:0000256" key="5">
    <source>
        <dbReference type="ARBA" id="ARBA00022832"/>
    </source>
</evidence>
<dbReference type="GO" id="GO:0005789">
    <property type="term" value="C:endoplasmic reticulum membrane"/>
    <property type="evidence" value="ECO:0007669"/>
    <property type="project" value="TreeGrafter"/>
</dbReference>
<feature type="transmembrane region" description="Helical" evidence="10">
    <location>
        <begin position="68"/>
        <end position="91"/>
    </location>
</feature>
<evidence type="ECO:0000313" key="12">
    <source>
        <dbReference type="Proteomes" id="UP000614350"/>
    </source>
</evidence>
<keyword evidence="9 10" id="KW-0275">Fatty acid biosynthesis</keyword>
<feature type="transmembrane region" description="Helical" evidence="10">
    <location>
        <begin position="201"/>
        <end position="219"/>
    </location>
</feature>
<keyword evidence="5 10" id="KW-0276">Fatty acid metabolism</keyword>
<feature type="transmembrane region" description="Helical" evidence="10">
    <location>
        <begin position="27"/>
        <end position="47"/>
    </location>
</feature>
<evidence type="ECO:0000256" key="6">
    <source>
        <dbReference type="ARBA" id="ARBA00022989"/>
    </source>
</evidence>
<dbReference type="EMBL" id="JACSEA010000002">
    <property type="protein sequence ID" value="KAF7407169.1"/>
    <property type="molecule type" value="Genomic_DNA"/>
</dbReference>
<keyword evidence="2 10" id="KW-0444">Lipid biosynthesis</keyword>
<dbReference type="AlphaFoldDB" id="A0A834KFT0"/>
<dbReference type="GO" id="GO:0009922">
    <property type="term" value="F:fatty acid elongase activity"/>
    <property type="evidence" value="ECO:0007669"/>
    <property type="project" value="UniProtKB-EC"/>
</dbReference>
<sequence>MTTLINHLYTQYRYITEYKTDPRTEDFLFVKPLWVIGIIGIYLHFVYKSGSAFMKKKKPYKLNKILQLYNIMQIILNGYLLVHVILSGLIWKYKFVCEPVDYSNNQFALQVASIVWFYYMLKIFDLLDTIFFILRKKENQITFLHVYHHAGMIIVTWVGTRYLPGGHGVFLGLINTFVHIIMYTHYLWTSLNLGKAWWKKYITQLQIFQFILIFLQFLWAVLTKDCAYPKVMLLLFIPHNIFMIVLFTDFYYKSYIQKKSSQIDKNGLLTRTNQSGVELSNGRPNISENLTKSKFL</sequence>
<keyword evidence="7 10" id="KW-0443">Lipid metabolism</keyword>
<evidence type="ECO:0000256" key="10">
    <source>
        <dbReference type="RuleBase" id="RU361115"/>
    </source>
</evidence>
<keyword evidence="3 10" id="KW-0808">Transferase</keyword>
<dbReference type="GO" id="GO:0034625">
    <property type="term" value="P:fatty acid elongation, monounsaturated fatty acid"/>
    <property type="evidence" value="ECO:0007669"/>
    <property type="project" value="TreeGrafter"/>
</dbReference>
<accession>A0A834KFT0</accession>
<organism evidence="11 12">
    <name type="scientific">Vespula vulgaris</name>
    <name type="common">Yellow jacket</name>
    <name type="synonym">Wasp</name>
    <dbReference type="NCBI Taxonomy" id="7454"/>
    <lineage>
        <taxon>Eukaryota</taxon>
        <taxon>Metazoa</taxon>
        <taxon>Ecdysozoa</taxon>
        <taxon>Arthropoda</taxon>
        <taxon>Hexapoda</taxon>
        <taxon>Insecta</taxon>
        <taxon>Pterygota</taxon>
        <taxon>Neoptera</taxon>
        <taxon>Endopterygota</taxon>
        <taxon>Hymenoptera</taxon>
        <taxon>Apocrita</taxon>
        <taxon>Aculeata</taxon>
        <taxon>Vespoidea</taxon>
        <taxon>Vespidae</taxon>
        <taxon>Vespinae</taxon>
        <taxon>Vespula</taxon>
    </lineage>
</organism>
<comment type="subcellular location">
    <subcellularLocation>
        <location evidence="1">Membrane</location>
        <topology evidence="1">Multi-pass membrane protein</topology>
    </subcellularLocation>
</comment>
<dbReference type="Pfam" id="PF01151">
    <property type="entry name" value="ELO"/>
    <property type="match status" value="1"/>
</dbReference>
<dbReference type="Proteomes" id="UP000614350">
    <property type="component" value="Unassembled WGS sequence"/>
</dbReference>
<keyword evidence="8 10" id="KW-0472">Membrane</keyword>
<dbReference type="EC" id="2.3.1.199" evidence="10"/>
<keyword evidence="6 10" id="KW-1133">Transmembrane helix</keyword>
<protein>
    <recommendedName>
        <fullName evidence="10">Elongation of very long chain fatty acids protein</fullName>
        <ecNumber evidence="10">2.3.1.199</ecNumber>
    </recommendedName>
    <alternativeName>
        <fullName evidence="10">Very-long-chain 3-oxoacyl-CoA synthase</fullName>
    </alternativeName>
</protein>
<dbReference type="GO" id="GO:0030148">
    <property type="term" value="P:sphingolipid biosynthetic process"/>
    <property type="evidence" value="ECO:0007669"/>
    <property type="project" value="TreeGrafter"/>
</dbReference>
<comment type="caution">
    <text evidence="11">The sequence shown here is derived from an EMBL/GenBank/DDBJ whole genome shotgun (WGS) entry which is preliminary data.</text>
</comment>
<feature type="transmembrane region" description="Helical" evidence="10">
    <location>
        <begin position="111"/>
        <end position="134"/>
    </location>
</feature>
<comment type="similarity">
    <text evidence="10">Belongs to the ELO family.</text>
</comment>
<feature type="transmembrane region" description="Helical" evidence="10">
    <location>
        <begin position="231"/>
        <end position="252"/>
    </location>
</feature>
<dbReference type="PROSITE" id="PS01188">
    <property type="entry name" value="ELO"/>
    <property type="match status" value="1"/>
</dbReference>
<evidence type="ECO:0000313" key="11">
    <source>
        <dbReference type="EMBL" id="KAF7407169.1"/>
    </source>
</evidence>
<dbReference type="InterPro" id="IPR002076">
    <property type="entry name" value="ELO_fam"/>
</dbReference>
<dbReference type="InterPro" id="IPR030457">
    <property type="entry name" value="ELO_CS"/>
</dbReference>
<evidence type="ECO:0000256" key="3">
    <source>
        <dbReference type="ARBA" id="ARBA00022679"/>
    </source>
</evidence>
<dbReference type="GO" id="GO:0042761">
    <property type="term" value="P:very long-chain fatty acid biosynthetic process"/>
    <property type="evidence" value="ECO:0007669"/>
    <property type="project" value="TreeGrafter"/>
</dbReference>
<evidence type="ECO:0000256" key="1">
    <source>
        <dbReference type="ARBA" id="ARBA00004141"/>
    </source>
</evidence>
<gene>
    <name evidence="11" type="ORF">HZH66_001706</name>
</gene>
<dbReference type="GO" id="GO:0019367">
    <property type="term" value="P:fatty acid elongation, saturated fatty acid"/>
    <property type="evidence" value="ECO:0007669"/>
    <property type="project" value="TreeGrafter"/>
</dbReference>
<reference evidence="11" key="1">
    <citation type="journal article" date="2020" name="G3 (Bethesda)">
        <title>High-Quality Assemblies for Three Invasive Social Wasps from the &lt;i&gt;Vespula&lt;/i&gt; Genus.</title>
        <authorList>
            <person name="Harrop T.W.R."/>
            <person name="Guhlin J."/>
            <person name="McLaughlin G.M."/>
            <person name="Permina E."/>
            <person name="Stockwell P."/>
            <person name="Gilligan J."/>
            <person name="Le Lec M.F."/>
            <person name="Gruber M.A.M."/>
            <person name="Quinn O."/>
            <person name="Lovegrove M."/>
            <person name="Duncan E.J."/>
            <person name="Remnant E.J."/>
            <person name="Van Eeckhoven J."/>
            <person name="Graham B."/>
            <person name="Knapp R.A."/>
            <person name="Langford K.W."/>
            <person name="Kronenberg Z."/>
            <person name="Press M.O."/>
            <person name="Eacker S.M."/>
            <person name="Wilson-Rankin E.E."/>
            <person name="Purcell J."/>
            <person name="Lester P.J."/>
            <person name="Dearden P.K."/>
        </authorList>
    </citation>
    <scope>NUCLEOTIDE SEQUENCE</scope>
    <source>
        <strain evidence="11">Marl-1</strain>
    </source>
</reference>
<dbReference type="GO" id="GO:0034626">
    <property type="term" value="P:fatty acid elongation, polyunsaturated fatty acid"/>
    <property type="evidence" value="ECO:0007669"/>
    <property type="project" value="TreeGrafter"/>
</dbReference>
<comment type="catalytic activity">
    <reaction evidence="10">
        <text>a very-long-chain acyl-CoA + malonyl-CoA + H(+) = a very-long-chain 3-oxoacyl-CoA + CO2 + CoA</text>
        <dbReference type="Rhea" id="RHEA:32727"/>
        <dbReference type="ChEBI" id="CHEBI:15378"/>
        <dbReference type="ChEBI" id="CHEBI:16526"/>
        <dbReference type="ChEBI" id="CHEBI:57287"/>
        <dbReference type="ChEBI" id="CHEBI:57384"/>
        <dbReference type="ChEBI" id="CHEBI:90725"/>
        <dbReference type="ChEBI" id="CHEBI:90736"/>
        <dbReference type="EC" id="2.3.1.199"/>
    </reaction>
</comment>
<dbReference type="PANTHER" id="PTHR11157:SF21">
    <property type="entry name" value="ELONGATION OF VERY LONG CHAIN FATTY ACIDS PROTEIN"/>
    <property type="match status" value="1"/>
</dbReference>